<reference evidence="2" key="3">
    <citation type="submission" date="2025-09" db="UniProtKB">
        <authorList>
            <consortium name="Ensembl"/>
        </authorList>
    </citation>
    <scope>IDENTIFICATION</scope>
</reference>
<name>A0A8C5BCI8_GADMO</name>
<dbReference type="Proteomes" id="UP000694546">
    <property type="component" value="Chromosome 1"/>
</dbReference>
<proteinExistence type="predicted"/>
<evidence type="ECO:0000313" key="2">
    <source>
        <dbReference type="Ensembl" id="ENSGMOP00000044038.1"/>
    </source>
</evidence>
<keyword evidence="1" id="KW-0732">Signal</keyword>
<dbReference type="AlphaFoldDB" id="A0A8C5BCI8"/>
<protein>
    <submittedName>
        <fullName evidence="2">Urotensin 2, alpha</fullName>
    </submittedName>
</protein>
<reference evidence="2" key="1">
    <citation type="submission" date="2019-07" db="EMBL/GenBank/DDBJ databases">
        <authorList>
            <consortium name="Wellcome Sanger Institute Data Sharing"/>
        </authorList>
    </citation>
    <scope>NUCLEOTIDE SEQUENCE [LARGE SCALE GENOMIC DNA]</scope>
</reference>
<accession>A0A8C5BCI8</accession>
<sequence>MVCHQILPWALLLVASGPLWAHPITDSAERPYSGPVSVEDQGVGSLDELSLSEQTFPLQDPAGLRYASLLASELNREGVDTQHTQTHTHDMNTIATHTKNKATHTLTQISLQTYTTFI</sequence>
<dbReference type="Ensembl" id="ENSGMOT00000031374.1">
    <property type="protein sequence ID" value="ENSGMOP00000044038.1"/>
    <property type="gene ID" value="ENSGMOG00000019689.2"/>
</dbReference>
<organism evidence="2 3">
    <name type="scientific">Gadus morhua</name>
    <name type="common">Atlantic cod</name>
    <dbReference type="NCBI Taxonomy" id="8049"/>
    <lineage>
        <taxon>Eukaryota</taxon>
        <taxon>Metazoa</taxon>
        <taxon>Chordata</taxon>
        <taxon>Craniata</taxon>
        <taxon>Vertebrata</taxon>
        <taxon>Euteleostomi</taxon>
        <taxon>Actinopterygii</taxon>
        <taxon>Neopterygii</taxon>
        <taxon>Teleostei</taxon>
        <taxon>Neoteleostei</taxon>
        <taxon>Acanthomorphata</taxon>
        <taxon>Zeiogadaria</taxon>
        <taxon>Gadariae</taxon>
        <taxon>Gadiformes</taxon>
        <taxon>Gadoidei</taxon>
        <taxon>Gadidae</taxon>
        <taxon>Gadus</taxon>
    </lineage>
</organism>
<feature type="signal peptide" evidence="1">
    <location>
        <begin position="1"/>
        <end position="21"/>
    </location>
</feature>
<feature type="chain" id="PRO_5033997355" evidence="1">
    <location>
        <begin position="22"/>
        <end position="118"/>
    </location>
</feature>
<evidence type="ECO:0000313" key="3">
    <source>
        <dbReference type="Proteomes" id="UP000694546"/>
    </source>
</evidence>
<keyword evidence="3" id="KW-1185">Reference proteome</keyword>
<dbReference type="GeneTree" id="ENSGT00510000049583"/>
<evidence type="ECO:0000256" key="1">
    <source>
        <dbReference type="SAM" id="SignalP"/>
    </source>
</evidence>
<reference evidence="2" key="2">
    <citation type="submission" date="2025-08" db="UniProtKB">
        <authorList>
            <consortium name="Ensembl"/>
        </authorList>
    </citation>
    <scope>IDENTIFICATION</scope>
</reference>